<dbReference type="AlphaFoldDB" id="A0A914AU97"/>
<feature type="region of interest" description="Disordered" evidence="1">
    <location>
        <begin position="95"/>
        <end position="122"/>
    </location>
</feature>
<evidence type="ECO:0000313" key="5">
    <source>
        <dbReference type="EnsemblMetazoa" id="XP_038067327.1"/>
    </source>
</evidence>
<dbReference type="InterPro" id="IPR039061">
    <property type="entry name" value="MTBP"/>
</dbReference>
<feature type="region of interest" description="Disordered" evidence="1">
    <location>
        <begin position="685"/>
        <end position="859"/>
    </location>
</feature>
<dbReference type="InterPro" id="IPR029421">
    <property type="entry name" value="MTBP_N"/>
</dbReference>
<sequence length="931" mass="103274">MPSKKCHLRPSFGDLCANSERYVILLTFEDVCGATRESSSSFLQEVFTNLSQINHKSDKLSIPQRRHRFAIVDPASCQNTDADWLTVDDLHTGSASTNGRRASGRVDGLPEGQDNSDKRETDEINTGGLDVAFSEAIHALADKLPLTGHYLDIIWLTTTSTDVPITSHISLYGALQRLCSWHAGLLTVVCEDATPDKPLNDTLNEWVNHLQGRVVRGGDWFAEAVGQGMAWRGEVTLADGKGQKSLCIPGLVLSSRPNDDSAIQVSTSADTSTCLSPQGKPSKSHAAKKIVTFSRQLEVVCSVRRADVPSIFVSPLQFSLHCLPSSRLPRSEHFLHWLREISQSHDSTVIMRLPCRTLTPNTRSNRNARPISTKAWKEHVKTCAGDLKVPDLHLHETQEFFYLLVHCDGKHSQDLVAQVMYSPRDLSGDVHAQLAEYQQSLTFDDLLGAGTTLKTVPSLEGHQVQTLLETIKLAQAEAIKAFLEERKSEGREPAMTIGELQQLMGTVYSIAMAEMGELSKTNKVDDDNDVEEDLRNENVISELDCSPSGWLQKLALQNHEALERKIKRFKSGEMMLAGMAVPAPADNTITLTAEEFLKHFLASGLPSTEDLSPISMALTSRADGVNTQNDCPGLSWDDLKKATFEQAQKYTHAGIQYFSDSGQSQKMDTRFSKMQQRYIRYETASTCSSDQAASPATLTLPQPSTSTTDPASDTVHPTSDTSETKGNPQRNRQNARGQRSAEKTQRSAEKGQRAADKGQRLMRLQRSAEKRRRMVLERNHKISPGRPLVRGLKRKGEVTVSPAKKRLVPTRTSPRKKVTPSVAQQEKPLSAKTNKESSQSSSTSSSKSRTMSRSEKTRMKLREVVKESLAGRGITKESKCYKACMERLYRMAEMYVKDLKSSKGLDEQMKSIAEANADFVVQFEQNRIKNA</sequence>
<dbReference type="Proteomes" id="UP000887568">
    <property type="component" value="Unplaced"/>
</dbReference>
<evidence type="ECO:0000259" key="4">
    <source>
        <dbReference type="Pfam" id="PF14920"/>
    </source>
</evidence>
<dbReference type="InterPro" id="IPR029420">
    <property type="entry name" value="MTBP_central"/>
</dbReference>
<evidence type="ECO:0000259" key="3">
    <source>
        <dbReference type="Pfam" id="PF14919"/>
    </source>
</evidence>
<dbReference type="PANTHER" id="PTHR14382:SF1">
    <property type="entry name" value="MDM2-BINDING PROTEIN"/>
    <property type="match status" value="1"/>
</dbReference>
<dbReference type="Pfam" id="PF14920">
    <property type="entry name" value="MTBP_C"/>
    <property type="match status" value="1"/>
</dbReference>
<dbReference type="Pfam" id="PF14919">
    <property type="entry name" value="MTBP_mid"/>
    <property type="match status" value="1"/>
</dbReference>
<evidence type="ECO:0000313" key="6">
    <source>
        <dbReference type="Proteomes" id="UP000887568"/>
    </source>
</evidence>
<feature type="compositionally biased region" description="Polar residues" evidence="1">
    <location>
        <begin position="715"/>
        <end position="737"/>
    </location>
</feature>
<feature type="compositionally biased region" description="Low complexity" evidence="1">
    <location>
        <begin position="694"/>
        <end position="714"/>
    </location>
</feature>
<dbReference type="GO" id="GO:0034501">
    <property type="term" value="P:protein localization to kinetochore"/>
    <property type="evidence" value="ECO:0007669"/>
    <property type="project" value="TreeGrafter"/>
</dbReference>
<reference evidence="5" key="1">
    <citation type="submission" date="2022-11" db="UniProtKB">
        <authorList>
            <consortium name="EnsemblMetazoa"/>
        </authorList>
    </citation>
    <scope>IDENTIFICATION</scope>
</reference>
<evidence type="ECO:0000256" key="1">
    <source>
        <dbReference type="SAM" id="MobiDB-lite"/>
    </source>
</evidence>
<feature type="compositionally biased region" description="Basic and acidic residues" evidence="1">
    <location>
        <begin position="739"/>
        <end position="759"/>
    </location>
</feature>
<dbReference type="EnsemblMetazoa" id="XM_038211399.1">
    <property type="protein sequence ID" value="XP_038067327.1"/>
    <property type="gene ID" value="LOC119737213"/>
</dbReference>
<dbReference type="GO" id="GO:0031396">
    <property type="term" value="P:regulation of protein ubiquitination"/>
    <property type="evidence" value="ECO:0007669"/>
    <property type="project" value="InterPro"/>
</dbReference>
<dbReference type="InterPro" id="IPR029418">
    <property type="entry name" value="MTBP_C"/>
</dbReference>
<feature type="domain" description="DM2" evidence="2">
    <location>
        <begin position="20"/>
        <end position="258"/>
    </location>
</feature>
<dbReference type="RefSeq" id="XP_038067327.1">
    <property type="nucleotide sequence ID" value="XM_038211399.1"/>
</dbReference>
<dbReference type="OrthoDB" id="8633268at2759"/>
<feature type="domain" description="MDN2-binding protein C-terminal" evidence="4">
    <location>
        <begin position="633"/>
        <end position="921"/>
    </location>
</feature>
<proteinExistence type="predicted"/>
<evidence type="ECO:0008006" key="7">
    <source>
        <dbReference type="Google" id="ProtNLM"/>
    </source>
</evidence>
<dbReference type="OMA" id="MQQRYIR"/>
<feature type="compositionally biased region" description="Basic residues" evidence="1">
    <location>
        <begin position="803"/>
        <end position="818"/>
    </location>
</feature>
<dbReference type="GeneID" id="119737213"/>
<dbReference type="Pfam" id="PF14918">
    <property type="entry name" value="MTBP_N"/>
    <property type="match status" value="1"/>
</dbReference>
<dbReference type="PANTHER" id="PTHR14382">
    <property type="entry name" value="MDM2-BINDING PROTEIN"/>
    <property type="match status" value="1"/>
</dbReference>
<dbReference type="GO" id="GO:0000776">
    <property type="term" value="C:kinetochore"/>
    <property type="evidence" value="ECO:0007669"/>
    <property type="project" value="TreeGrafter"/>
</dbReference>
<dbReference type="GO" id="GO:0007089">
    <property type="term" value="P:traversing start control point of mitotic cell cycle"/>
    <property type="evidence" value="ECO:0007669"/>
    <property type="project" value="TreeGrafter"/>
</dbReference>
<keyword evidence="6" id="KW-1185">Reference proteome</keyword>
<feature type="domain" description="DM2" evidence="3">
    <location>
        <begin position="295"/>
        <end position="616"/>
    </location>
</feature>
<organism evidence="5 6">
    <name type="scientific">Patiria miniata</name>
    <name type="common">Bat star</name>
    <name type="synonym">Asterina miniata</name>
    <dbReference type="NCBI Taxonomy" id="46514"/>
    <lineage>
        <taxon>Eukaryota</taxon>
        <taxon>Metazoa</taxon>
        <taxon>Echinodermata</taxon>
        <taxon>Eleutherozoa</taxon>
        <taxon>Asterozoa</taxon>
        <taxon>Asteroidea</taxon>
        <taxon>Valvatacea</taxon>
        <taxon>Valvatida</taxon>
        <taxon>Asterinidae</taxon>
        <taxon>Patiria</taxon>
    </lineage>
</organism>
<name>A0A914AU97_PATMI</name>
<evidence type="ECO:0000259" key="2">
    <source>
        <dbReference type="Pfam" id="PF14918"/>
    </source>
</evidence>
<feature type="compositionally biased region" description="Low complexity" evidence="1">
    <location>
        <begin position="836"/>
        <end position="851"/>
    </location>
</feature>
<protein>
    <recommendedName>
        <fullName evidence="7">Mdm2-binding protein</fullName>
    </recommendedName>
</protein>
<accession>A0A914AU97</accession>